<feature type="domain" description="Gnk2-homologous" evidence="11">
    <location>
        <begin position="162"/>
        <end position="265"/>
    </location>
</feature>
<evidence type="ECO:0000256" key="1">
    <source>
        <dbReference type="ARBA" id="ARBA00004251"/>
    </source>
</evidence>
<comment type="subcellular location">
    <subcellularLocation>
        <location evidence="7">Cell junction</location>
        <location evidence="7">Plasmodesma</location>
    </subcellularLocation>
    <subcellularLocation>
        <location evidence="1">Cell membrane</location>
        <topology evidence="1">Single-pass type I membrane protein</topology>
    </subcellularLocation>
</comment>
<evidence type="ECO:0000256" key="4">
    <source>
        <dbReference type="ARBA" id="ARBA00022737"/>
    </source>
</evidence>
<protein>
    <submittedName>
        <fullName evidence="12">Cysteine-rich repeat secretory protein</fullName>
    </submittedName>
</protein>
<keyword evidence="9" id="KW-1133">Transmembrane helix</keyword>
<dbReference type="GO" id="GO:0010497">
    <property type="term" value="P:plasmodesmata-mediated intercellular transport"/>
    <property type="evidence" value="ECO:0007669"/>
    <property type="project" value="TreeGrafter"/>
</dbReference>
<dbReference type="Gene3D" id="3.30.430.20">
    <property type="entry name" value="Gnk2 domain, C-X8-C-X2-C motif"/>
    <property type="match status" value="2"/>
</dbReference>
<dbReference type="SMR" id="A0A6B9V8W6"/>
<dbReference type="GO" id="GO:0046739">
    <property type="term" value="P:transport of virus in multicellular host"/>
    <property type="evidence" value="ECO:0007669"/>
    <property type="project" value="TreeGrafter"/>
</dbReference>
<comment type="similarity">
    <text evidence="8">Belongs to the cysteine-rich repeat secretory protein family. Plasmodesmata-located proteins (PDLD) subfamily.</text>
</comment>
<dbReference type="Gramene" id="arahy.Tifrunner.gnm2.ann2.Ah19g275100.1">
    <property type="protein sequence ID" value="arahy.Tifrunner.gnm2.ann2.Ah19g275100.1-CDS"/>
    <property type="gene ID" value="arahy.Tifrunner.gnm2.ann2.Ah19g275100"/>
</dbReference>
<accession>A0A6B9V8W6</accession>
<name>A0A6B9V8W6_ARAHY</name>
<keyword evidence="2" id="KW-0945">Host-virus interaction</keyword>
<proteinExistence type="inferred from homology"/>
<organism evidence="12 13">
    <name type="scientific">Arachis hypogaea</name>
    <name type="common">Peanut</name>
    <dbReference type="NCBI Taxonomy" id="3818"/>
    <lineage>
        <taxon>Eukaryota</taxon>
        <taxon>Viridiplantae</taxon>
        <taxon>Streptophyta</taxon>
        <taxon>Embryophyta</taxon>
        <taxon>Tracheophyta</taxon>
        <taxon>Spermatophyta</taxon>
        <taxon>Magnoliopsida</taxon>
        <taxon>eudicotyledons</taxon>
        <taxon>Gunneridae</taxon>
        <taxon>Pentapetalae</taxon>
        <taxon>rosids</taxon>
        <taxon>fabids</taxon>
        <taxon>Fabales</taxon>
        <taxon>Fabaceae</taxon>
        <taxon>Papilionoideae</taxon>
        <taxon>50 kb inversion clade</taxon>
        <taxon>dalbergioids sensu lato</taxon>
        <taxon>Dalbergieae</taxon>
        <taxon>Pterocarpus clade</taxon>
        <taxon>Arachis</taxon>
    </lineage>
</organism>
<evidence type="ECO:0000256" key="10">
    <source>
        <dbReference type="SAM" id="SignalP"/>
    </source>
</evidence>
<evidence type="ECO:0000256" key="7">
    <source>
        <dbReference type="ARBA" id="ARBA00024184"/>
    </source>
</evidence>
<dbReference type="Pfam" id="PF01657">
    <property type="entry name" value="Stress-antifung"/>
    <property type="match status" value="2"/>
</dbReference>
<evidence type="ECO:0000256" key="9">
    <source>
        <dbReference type="SAM" id="Phobius"/>
    </source>
</evidence>
<evidence type="ECO:0000256" key="3">
    <source>
        <dbReference type="ARBA" id="ARBA00022729"/>
    </source>
</evidence>
<dbReference type="OrthoDB" id="1715309at2759"/>
<dbReference type="InterPro" id="IPR051378">
    <property type="entry name" value="Cell2Cell_Antifungal"/>
</dbReference>
<evidence type="ECO:0000256" key="6">
    <source>
        <dbReference type="ARBA" id="ARBA00023157"/>
    </source>
</evidence>
<evidence type="ECO:0000256" key="8">
    <source>
        <dbReference type="ARBA" id="ARBA00038393"/>
    </source>
</evidence>
<evidence type="ECO:0000256" key="5">
    <source>
        <dbReference type="ARBA" id="ARBA00022949"/>
    </source>
</evidence>
<dbReference type="PANTHER" id="PTHR32080">
    <property type="entry name" value="ANTIFUNGAL PROTEIN GINKBILOBIN-2-LIKE"/>
    <property type="match status" value="1"/>
</dbReference>
<reference evidence="12 13" key="1">
    <citation type="submission" date="2020-01" db="EMBL/GenBank/DDBJ databases">
        <title>Genome sequence of Arachis hypogaea, cultivar Shitouqi.</title>
        <authorList>
            <person name="Zhuang W."/>
            <person name="Chen H."/>
            <person name="Varshney R."/>
            <person name="Wang D."/>
            <person name="Ming R."/>
        </authorList>
    </citation>
    <scope>NUCLEOTIDE SEQUENCE [LARGE SCALE GENOMIC DNA]</scope>
    <source>
        <tissue evidence="12">Young leaf</tissue>
    </source>
</reference>
<keyword evidence="5" id="KW-0965">Cell junction</keyword>
<feature type="chain" id="PRO_5025570712" evidence="10">
    <location>
        <begin position="26"/>
        <end position="321"/>
    </location>
</feature>
<dbReference type="InterPro" id="IPR038408">
    <property type="entry name" value="GNK2_sf"/>
</dbReference>
<dbReference type="CDD" id="cd23509">
    <property type="entry name" value="Gnk2-like"/>
    <property type="match status" value="2"/>
</dbReference>
<dbReference type="PROSITE" id="PS51473">
    <property type="entry name" value="GNK2"/>
    <property type="match status" value="2"/>
</dbReference>
<evidence type="ECO:0000256" key="2">
    <source>
        <dbReference type="ARBA" id="ARBA00022581"/>
    </source>
</evidence>
<keyword evidence="9" id="KW-0472">Membrane</keyword>
<evidence type="ECO:0000313" key="12">
    <source>
        <dbReference type="EMBL" id="QHN77687.1"/>
    </source>
</evidence>
<keyword evidence="4" id="KW-0677">Repeat</keyword>
<feature type="signal peptide" evidence="10">
    <location>
        <begin position="1"/>
        <end position="25"/>
    </location>
</feature>
<dbReference type="Proteomes" id="UP000464620">
    <property type="component" value="Chromosome B09"/>
</dbReference>
<feature type="domain" description="Gnk2-homologous" evidence="11">
    <location>
        <begin position="39"/>
        <end position="145"/>
    </location>
</feature>
<gene>
    <name evidence="12" type="ORF">DS421_19g654870</name>
</gene>
<dbReference type="InterPro" id="IPR002902">
    <property type="entry name" value="GNK2"/>
</dbReference>
<evidence type="ECO:0000313" key="13">
    <source>
        <dbReference type="Proteomes" id="UP000464620"/>
    </source>
</evidence>
<dbReference type="GO" id="GO:0005886">
    <property type="term" value="C:plasma membrane"/>
    <property type="evidence" value="ECO:0007669"/>
    <property type="project" value="UniProtKB-SubCell"/>
</dbReference>
<evidence type="ECO:0000259" key="11">
    <source>
        <dbReference type="PROSITE" id="PS51473"/>
    </source>
</evidence>
<dbReference type="GO" id="GO:0009506">
    <property type="term" value="C:plasmodesma"/>
    <property type="evidence" value="ECO:0007669"/>
    <property type="project" value="UniProtKB-SubCell"/>
</dbReference>
<keyword evidence="9" id="KW-0812">Transmembrane</keyword>
<dbReference type="EMBL" id="CP031001">
    <property type="protein sequence ID" value="QHN77687.1"/>
    <property type="molecule type" value="Genomic_DNA"/>
</dbReference>
<dbReference type="PANTHER" id="PTHR32080:SF6">
    <property type="entry name" value="PLASMODESMATA-LOCATED PROTEIN 4"/>
    <property type="match status" value="1"/>
</dbReference>
<keyword evidence="6" id="KW-1015">Disulfide bond</keyword>
<keyword evidence="3 10" id="KW-0732">Signal</keyword>
<sequence>MDLSRSTIFIILFLNFLLLPFSSRSSSHYSTLVYKTCSNRTSFNNNNNQLLLSPRSYSQTLTSLFNQLIAQSSQSKFFRTKELALDESAVVSGLFQCREDIAIEDCFRCVNSLPPYISSNTLCTGSTSARVQLQGCHIQYNTENLSAETTNGDETEGSNNGNSIIVHKECGEPISDNEAYFKFRELLENAFAALENEIAKSEDRFYRNNYEWVELMAQCESDSDTCECNECISDAVRFAKEECSASISARIYLDKCFLSYLYHSGSYENPGIPANSLPGARSNSHNTPKLAAIVAGGAAVLFLGFIFISLLNSRLKKNDYE</sequence>
<dbReference type="AlphaFoldDB" id="A0A6B9V8W6"/>
<feature type="transmembrane region" description="Helical" evidence="9">
    <location>
        <begin position="290"/>
        <end position="311"/>
    </location>
</feature>